<reference evidence="1" key="1">
    <citation type="submission" date="2023-02" db="EMBL/GenBank/DDBJ databases">
        <title>Kitasatospora phosalacinea NBRC 14362.</title>
        <authorList>
            <person name="Ichikawa N."/>
            <person name="Sato H."/>
            <person name="Tonouchi N."/>
        </authorList>
    </citation>
    <scope>NUCLEOTIDE SEQUENCE</scope>
    <source>
        <strain evidence="1">NBRC 14362</strain>
    </source>
</reference>
<dbReference type="EMBL" id="BSRX01000003">
    <property type="protein sequence ID" value="GLW52730.1"/>
    <property type="molecule type" value="Genomic_DNA"/>
</dbReference>
<evidence type="ECO:0000313" key="2">
    <source>
        <dbReference type="Proteomes" id="UP001165143"/>
    </source>
</evidence>
<dbReference type="Proteomes" id="UP001165143">
    <property type="component" value="Unassembled WGS sequence"/>
</dbReference>
<accession>A0A9W6PBH6</accession>
<comment type="caution">
    <text evidence="1">The sequence shown here is derived from an EMBL/GenBank/DDBJ whole genome shotgun (WGS) entry which is preliminary data.</text>
</comment>
<name>A0A9W6PBH6_9ACTN</name>
<proteinExistence type="predicted"/>
<organism evidence="1 2">
    <name type="scientific">Kitasatospora phosalacinea</name>
    <dbReference type="NCBI Taxonomy" id="2065"/>
    <lineage>
        <taxon>Bacteria</taxon>
        <taxon>Bacillati</taxon>
        <taxon>Actinomycetota</taxon>
        <taxon>Actinomycetes</taxon>
        <taxon>Kitasatosporales</taxon>
        <taxon>Streptomycetaceae</taxon>
        <taxon>Kitasatospora</taxon>
    </lineage>
</organism>
<protein>
    <submittedName>
        <fullName evidence="1">Uncharacterized protein</fullName>
    </submittedName>
</protein>
<sequence>MRAAAPPPPQQGVHDEGGEGVGALRVLQITLGADTLAELDAIFPSPGPNGSKPAPEAYAC</sequence>
<evidence type="ECO:0000313" key="1">
    <source>
        <dbReference type="EMBL" id="GLW52730.1"/>
    </source>
</evidence>
<dbReference type="AlphaFoldDB" id="A0A9W6PBH6"/>
<gene>
    <name evidence="1" type="ORF">Kpho01_07410</name>
</gene>